<dbReference type="AlphaFoldDB" id="A0A6B0GI14"/>
<name>A0A6B0GI14_9EURY</name>
<comment type="caution">
    <text evidence="1">The sequence shown here is derived from an EMBL/GenBank/DDBJ whole genome shotgun (WGS) entry which is preliminary data.</text>
</comment>
<evidence type="ECO:0000313" key="1">
    <source>
        <dbReference type="EMBL" id="MWG33441.1"/>
    </source>
</evidence>
<keyword evidence="2" id="KW-1185">Reference proteome</keyword>
<dbReference type="Proteomes" id="UP000451471">
    <property type="component" value="Unassembled WGS sequence"/>
</dbReference>
<protein>
    <submittedName>
        <fullName evidence="1">Uncharacterized protein</fullName>
    </submittedName>
</protein>
<proteinExistence type="predicted"/>
<dbReference type="RefSeq" id="WP_158203171.1">
    <property type="nucleotide sequence ID" value="NZ_WSZK01000007.1"/>
</dbReference>
<accession>A0A6B0GI14</accession>
<dbReference type="EMBL" id="WSZK01000007">
    <property type="protein sequence ID" value="MWG33441.1"/>
    <property type="molecule type" value="Genomic_DNA"/>
</dbReference>
<reference evidence="1 2" key="1">
    <citation type="submission" date="2019-12" db="EMBL/GenBank/DDBJ databases">
        <title>Halocatena pleomorpha gen. nov. sp. nov., an extremely halophilic archaeon of family Halobacteriaceae isolated from saltpan soil.</title>
        <authorList>
            <person name="Pal Y."/>
            <person name="Verma A."/>
            <person name="Krishnamurthi S."/>
            <person name="Kumar P."/>
        </authorList>
    </citation>
    <scope>NUCLEOTIDE SEQUENCE [LARGE SCALE GENOMIC DNA]</scope>
    <source>
        <strain evidence="1 2">JCM 16495</strain>
    </source>
</reference>
<evidence type="ECO:0000313" key="2">
    <source>
        <dbReference type="Proteomes" id="UP000451471"/>
    </source>
</evidence>
<gene>
    <name evidence="1" type="ORF">GQS65_02870</name>
</gene>
<sequence length="149" mass="17340">MPEGHAHPQLALSLKRERNGDLHLELWRKDTEEDESECVRLHVTEEDLDRLVAIDKAAMQYTYEGRVGHDAIVSPEEWTVLEDVLVDSAEDHRVRVRLYEPPDGGLAIKMERVDQQDGHTELCVQARHETPFEGLRNDYCRIRREEAEE</sequence>
<organism evidence="1 2">
    <name type="scientific">Halomarina oriensis</name>
    <dbReference type="NCBI Taxonomy" id="671145"/>
    <lineage>
        <taxon>Archaea</taxon>
        <taxon>Methanobacteriati</taxon>
        <taxon>Methanobacteriota</taxon>
        <taxon>Stenosarchaea group</taxon>
        <taxon>Halobacteria</taxon>
        <taxon>Halobacteriales</taxon>
        <taxon>Natronomonadaceae</taxon>
        <taxon>Halomarina</taxon>
    </lineage>
</organism>